<dbReference type="EMBL" id="IACI01044800">
    <property type="protein sequence ID" value="LAA24368.1"/>
    <property type="molecule type" value="Transcribed_RNA"/>
</dbReference>
<keyword evidence="1" id="KW-0812">Transmembrane</keyword>
<evidence type="ECO:0000313" key="2">
    <source>
        <dbReference type="EMBL" id="LAA24368.1"/>
    </source>
</evidence>
<feature type="transmembrane region" description="Helical" evidence="1">
    <location>
        <begin position="34"/>
        <end position="51"/>
    </location>
</feature>
<dbReference type="AlphaFoldDB" id="A0A2H6N4G6"/>
<evidence type="ECO:0000256" key="1">
    <source>
        <dbReference type="SAM" id="Phobius"/>
    </source>
</evidence>
<keyword evidence="1" id="KW-0472">Membrane</keyword>
<proteinExistence type="predicted"/>
<reference evidence="2" key="2">
    <citation type="submission" date="2017-12" db="EMBL/GenBank/DDBJ databases">
        <title>Coralsnake Venomics: Analyses of Venom Gland Transcriptomes and Proteomes of Six Brazilian Taxa.</title>
        <authorList>
            <person name="Aird S.D."/>
            <person name="Jorge da Silva N."/>
            <person name="Qiu L."/>
            <person name="Villar-Briones A."/>
            <person name="Aparecida-Saddi V."/>
            <person name="Campos-Telles M.P."/>
            <person name="Grau M."/>
            <person name="Mikheyev A.S."/>
        </authorList>
    </citation>
    <scope>NUCLEOTIDE SEQUENCE</scope>
    <source>
        <tissue evidence="2">Venom_gland</tissue>
    </source>
</reference>
<sequence length="107" mass="12199">MLHNLKLSEEGLTDVIFLPSSFAQRNLKGALINFPNYLIHLILIPLLIYCWEIPGIRLEVKIVSWKKAVSIKLRGHVHVFIRNQTQLVGSVLFSRCLSVVVYLAPSF</sequence>
<protein>
    <submittedName>
        <fullName evidence="2">Uncharacterized protein</fullName>
    </submittedName>
</protein>
<organism evidence="2">
    <name type="scientific">Micrurus carvalhoi</name>
    <dbReference type="NCBI Taxonomy" id="3147026"/>
    <lineage>
        <taxon>Eukaryota</taxon>
        <taxon>Metazoa</taxon>
        <taxon>Chordata</taxon>
        <taxon>Craniata</taxon>
        <taxon>Vertebrata</taxon>
        <taxon>Euteleostomi</taxon>
        <taxon>Lepidosauria</taxon>
        <taxon>Squamata</taxon>
        <taxon>Bifurcata</taxon>
        <taxon>Unidentata</taxon>
        <taxon>Episquamata</taxon>
        <taxon>Toxicofera</taxon>
        <taxon>Serpentes</taxon>
        <taxon>Colubroidea</taxon>
        <taxon>Elapidae</taxon>
        <taxon>Elapinae</taxon>
        <taxon>Micrurus</taxon>
    </lineage>
</organism>
<reference evidence="2" key="1">
    <citation type="submission" date="2017-07" db="EMBL/GenBank/DDBJ databases">
        <authorList>
            <person name="Mikheyev A."/>
            <person name="Grau M."/>
        </authorList>
    </citation>
    <scope>NUCLEOTIDE SEQUENCE</scope>
    <source>
        <tissue evidence="2">Venom_gland</tissue>
    </source>
</reference>
<accession>A0A2H6N4G6</accession>
<name>A0A2H6N4G6_9SAUR</name>
<keyword evidence="1" id="KW-1133">Transmembrane helix</keyword>